<evidence type="ECO:0008006" key="4">
    <source>
        <dbReference type="Google" id="ProtNLM"/>
    </source>
</evidence>
<dbReference type="InterPro" id="IPR006311">
    <property type="entry name" value="TAT_signal"/>
</dbReference>
<dbReference type="RefSeq" id="WP_282535483.1">
    <property type="nucleotide sequence ID" value="NZ_JASCIS010000011.1"/>
</dbReference>
<evidence type="ECO:0000313" key="2">
    <source>
        <dbReference type="EMBL" id="MDI3419572.1"/>
    </source>
</evidence>
<organism evidence="2 3">
    <name type="scientific">Streptomyces luteolus</name>
    <dbReference type="NCBI Taxonomy" id="3043615"/>
    <lineage>
        <taxon>Bacteria</taxon>
        <taxon>Bacillati</taxon>
        <taxon>Actinomycetota</taxon>
        <taxon>Actinomycetes</taxon>
        <taxon>Kitasatosporales</taxon>
        <taxon>Streptomycetaceae</taxon>
        <taxon>Streptomyces</taxon>
    </lineage>
</organism>
<reference evidence="2 3" key="1">
    <citation type="submission" date="2023-05" db="EMBL/GenBank/DDBJ databases">
        <title>Draft genome sequence of Streptomyces sp. B-S-A12 isolated from a cave soil in Thailand.</title>
        <authorList>
            <person name="Chamroensaksri N."/>
            <person name="Muangham S."/>
        </authorList>
    </citation>
    <scope>NUCLEOTIDE SEQUENCE [LARGE SCALE GENOMIC DNA]</scope>
    <source>
        <strain evidence="2 3">B-S-A12</strain>
    </source>
</reference>
<proteinExistence type="predicted"/>
<evidence type="ECO:0000313" key="3">
    <source>
        <dbReference type="Proteomes" id="UP001237105"/>
    </source>
</evidence>
<accession>A0ABT6SVD7</accession>
<name>A0ABT6SVD7_9ACTN</name>
<feature type="chain" id="PRO_5045683232" description="Secreted protein" evidence="1">
    <location>
        <begin position="30"/>
        <end position="154"/>
    </location>
</feature>
<dbReference type="PROSITE" id="PS51318">
    <property type="entry name" value="TAT"/>
    <property type="match status" value="1"/>
</dbReference>
<comment type="caution">
    <text evidence="2">The sequence shown here is derived from an EMBL/GenBank/DDBJ whole genome shotgun (WGS) entry which is preliminary data.</text>
</comment>
<keyword evidence="1" id="KW-0732">Signal</keyword>
<evidence type="ECO:0000256" key="1">
    <source>
        <dbReference type="SAM" id="SignalP"/>
    </source>
</evidence>
<sequence>MTSIRRVALAAACVTSLAGALALTTPAAAAQPAGHTAVSACGQQPEDYDGTFTGNFNGSQNDRLTTTFTAPGNVEQDWNVNGWSGNGTGTYLIGPTGPTWTASAEVDGPIDGVSSEHYRATNVECARGTTEVTKISGTVSTQEKEIPFTLTRQQ</sequence>
<dbReference type="EMBL" id="JASCIS010000011">
    <property type="protein sequence ID" value="MDI3419572.1"/>
    <property type="molecule type" value="Genomic_DNA"/>
</dbReference>
<protein>
    <recommendedName>
        <fullName evidence="4">Secreted protein</fullName>
    </recommendedName>
</protein>
<feature type="signal peptide" evidence="1">
    <location>
        <begin position="1"/>
        <end position="29"/>
    </location>
</feature>
<gene>
    <name evidence="2" type="ORF">QIT00_13550</name>
</gene>
<keyword evidence="3" id="KW-1185">Reference proteome</keyword>
<dbReference type="Proteomes" id="UP001237105">
    <property type="component" value="Unassembled WGS sequence"/>
</dbReference>